<evidence type="ECO:0000256" key="2">
    <source>
        <dbReference type="ARBA" id="ARBA00006683"/>
    </source>
</evidence>
<proteinExistence type="inferred from homology"/>
<reference evidence="10 11" key="1">
    <citation type="submission" date="2018-06" db="EMBL/GenBank/DDBJ databases">
        <title>Streptacidiphilus pinicola sp. nov., isolated from pine grove soil.</title>
        <authorList>
            <person name="Roh S.G."/>
            <person name="Park S."/>
            <person name="Kim M.-K."/>
            <person name="Yun B.-R."/>
            <person name="Park J."/>
            <person name="Kim M.J."/>
            <person name="Kim Y.S."/>
            <person name="Kim S.B."/>
        </authorList>
    </citation>
    <scope>NUCLEOTIDE SEQUENCE [LARGE SCALE GENOMIC DNA]</scope>
    <source>
        <strain evidence="10 11">MMS16-CNU450</strain>
    </source>
</reference>
<name>A0A2X0IKJ3_9ACTN</name>
<feature type="domain" description="Polysaccharide chain length determinant N-terminal" evidence="9">
    <location>
        <begin position="5"/>
        <end position="58"/>
    </location>
</feature>
<comment type="similarity">
    <text evidence="2">Belongs to the CpsC/CapA family.</text>
</comment>
<comment type="caution">
    <text evidence="10">The sequence shown here is derived from an EMBL/GenBank/DDBJ whole genome shotgun (WGS) entry which is preliminary data.</text>
</comment>
<evidence type="ECO:0000259" key="9">
    <source>
        <dbReference type="Pfam" id="PF02706"/>
    </source>
</evidence>
<dbReference type="PANTHER" id="PTHR32309:SF31">
    <property type="entry name" value="CAPSULAR EXOPOLYSACCHARIDE FAMILY"/>
    <property type="match status" value="1"/>
</dbReference>
<feature type="region of interest" description="Disordered" evidence="7">
    <location>
        <begin position="430"/>
        <end position="457"/>
    </location>
</feature>
<sequence length="457" mass="47248">MNDDTIRLATVGRILRRRGRLLVVLALLGALAGYGVSVLMPPQYTTTASVLLTGGQWDARGLATQAEVANSSVVLDRTADALGLPGVTGATLQKRVSAAASSDGNIITVSGTADTPKQAQQLADEVARQFVAFAGQVAGDNSGSAAATQADQLRQLVTATSRRITELAAGSNPGQTVESVQSRTELEQLRTDLEAAMNKLDQSGPAVAQANMVVMGSAARPTGAAPPTRTQLVAGGALLALLAAVIGHLAAARVGRRARSEGEITGALGSVLLGVVDVLDERGLRRTGGRGPRAWLRRLLGTDTRWDVPVPQASGDEDGRRIRIQRVCARLREQLAAPRRLLVLVPDGDPTAARAAERLAAEAGEDPRLRVWEVSAARPVVPDRAAESGVVVVLSAGSWTAGELAGIAEAAADAGHEVVGVVIAGRVRDRGARPGRPASEEVTPSLPVGEYVRGGSA</sequence>
<feature type="transmembrane region" description="Helical" evidence="8">
    <location>
        <begin position="21"/>
        <end position="40"/>
    </location>
</feature>
<keyword evidence="6 8" id="KW-0472">Membrane</keyword>
<keyword evidence="3" id="KW-1003">Cell membrane</keyword>
<evidence type="ECO:0000313" key="11">
    <source>
        <dbReference type="Proteomes" id="UP000248889"/>
    </source>
</evidence>
<evidence type="ECO:0000256" key="8">
    <source>
        <dbReference type="SAM" id="Phobius"/>
    </source>
</evidence>
<comment type="subcellular location">
    <subcellularLocation>
        <location evidence="1">Cell membrane</location>
        <topology evidence="1">Multi-pass membrane protein</topology>
    </subcellularLocation>
</comment>
<gene>
    <name evidence="10" type="ORF">DN069_10970</name>
</gene>
<keyword evidence="5 8" id="KW-1133">Transmembrane helix</keyword>
<dbReference type="EMBL" id="QKYN01000039">
    <property type="protein sequence ID" value="RAG85624.1"/>
    <property type="molecule type" value="Genomic_DNA"/>
</dbReference>
<dbReference type="Pfam" id="PF02706">
    <property type="entry name" value="Wzz"/>
    <property type="match status" value="1"/>
</dbReference>
<keyword evidence="4 8" id="KW-0812">Transmembrane</keyword>
<accession>A0A2X0IKJ3</accession>
<evidence type="ECO:0000256" key="5">
    <source>
        <dbReference type="ARBA" id="ARBA00022989"/>
    </source>
</evidence>
<evidence type="ECO:0000256" key="6">
    <source>
        <dbReference type="ARBA" id="ARBA00023136"/>
    </source>
</evidence>
<protein>
    <submittedName>
        <fullName evidence="10">Polysaccharide biosynthesis protein</fullName>
    </submittedName>
</protein>
<evidence type="ECO:0000256" key="4">
    <source>
        <dbReference type="ARBA" id="ARBA00022692"/>
    </source>
</evidence>
<dbReference type="GO" id="GO:0005886">
    <property type="term" value="C:plasma membrane"/>
    <property type="evidence" value="ECO:0007669"/>
    <property type="project" value="UniProtKB-SubCell"/>
</dbReference>
<dbReference type="InterPro" id="IPR003856">
    <property type="entry name" value="LPS_length_determ_N"/>
</dbReference>
<evidence type="ECO:0000256" key="3">
    <source>
        <dbReference type="ARBA" id="ARBA00022475"/>
    </source>
</evidence>
<dbReference type="RefSeq" id="WP_111500716.1">
    <property type="nucleotide sequence ID" value="NZ_QKYN01000039.1"/>
</dbReference>
<evidence type="ECO:0000256" key="1">
    <source>
        <dbReference type="ARBA" id="ARBA00004651"/>
    </source>
</evidence>
<dbReference type="Proteomes" id="UP000248889">
    <property type="component" value="Unassembled WGS sequence"/>
</dbReference>
<keyword evidence="11" id="KW-1185">Reference proteome</keyword>
<evidence type="ECO:0000256" key="7">
    <source>
        <dbReference type="SAM" id="MobiDB-lite"/>
    </source>
</evidence>
<dbReference type="InterPro" id="IPR050445">
    <property type="entry name" value="Bact_polysacc_biosynth/exp"/>
</dbReference>
<evidence type="ECO:0000313" key="10">
    <source>
        <dbReference type="EMBL" id="RAG85624.1"/>
    </source>
</evidence>
<organism evidence="10 11">
    <name type="scientific">Streptacidiphilus pinicola</name>
    <dbReference type="NCBI Taxonomy" id="2219663"/>
    <lineage>
        <taxon>Bacteria</taxon>
        <taxon>Bacillati</taxon>
        <taxon>Actinomycetota</taxon>
        <taxon>Actinomycetes</taxon>
        <taxon>Kitasatosporales</taxon>
        <taxon>Streptomycetaceae</taxon>
        <taxon>Streptacidiphilus</taxon>
    </lineage>
</organism>
<dbReference type="OrthoDB" id="4328186at2"/>
<dbReference type="PANTHER" id="PTHR32309">
    <property type="entry name" value="TYROSINE-PROTEIN KINASE"/>
    <property type="match status" value="1"/>
</dbReference>
<dbReference type="AlphaFoldDB" id="A0A2X0IKJ3"/>